<dbReference type="GO" id="GO:0000428">
    <property type="term" value="C:DNA-directed RNA polymerase complex"/>
    <property type="evidence" value="ECO:0007669"/>
    <property type="project" value="UniProtKB-KW"/>
</dbReference>
<evidence type="ECO:0000313" key="4">
    <source>
        <dbReference type="EMBL" id="QBK90914.1"/>
    </source>
</evidence>
<name>A0A481Z4X0_9VIRU</name>
<reference evidence="4" key="1">
    <citation type="journal article" date="2019" name="MBio">
        <title>Virus Genomes from Deep Sea Sediments Expand the Ocean Megavirome and Support Independent Origins of Viral Gigantism.</title>
        <authorList>
            <person name="Backstrom D."/>
            <person name="Yutin N."/>
            <person name="Jorgensen S.L."/>
            <person name="Dharamshi J."/>
            <person name="Homa F."/>
            <person name="Zaremba-Niedwiedzka K."/>
            <person name="Spang A."/>
            <person name="Wolf Y.I."/>
            <person name="Koonin E.V."/>
            <person name="Ettema T.J."/>
        </authorList>
    </citation>
    <scope>NUCLEOTIDE SEQUENCE</scope>
</reference>
<dbReference type="GO" id="GO:0046983">
    <property type="term" value="F:protein dimerization activity"/>
    <property type="evidence" value="ECO:0007669"/>
    <property type="project" value="InterPro"/>
</dbReference>
<accession>A0A481Z4X0</accession>
<dbReference type="InterPro" id="IPR011262">
    <property type="entry name" value="DNA-dir_RNA_pol_insert"/>
</dbReference>
<gene>
    <name evidence="4" type="ORF">LCPAC201_02150</name>
</gene>
<dbReference type="EMBL" id="MK500502">
    <property type="protein sequence ID" value="QBK90914.1"/>
    <property type="molecule type" value="Genomic_DNA"/>
</dbReference>
<evidence type="ECO:0000256" key="2">
    <source>
        <dbReference type="ARBA" id="ARBA00023163"/>
    </source>
</evidence>
<proteinExistence type="predicted"/>
<dbReference type="GO" id="GO:0003899">
    <property type="term" value="F:DNA-directed RNA polymerase activity"/>
    <property type="evidence" value="ECO:0007669"/>
    <property type="project" value="InterPro"/>
</dbReference>
<dbReference type="SUPFAM" id="SSF56553">
    <property type="entry name" value="Insert subdomain of RNA polymerase alpha subunit"/>
    <property type="match status" value="1"/>
</dbReference>
<feature type="domain" description="DNA-directed RNA polymerase RpoA/D/Rpb3-type" evidence="3">
    <location>
        <begin position="50"/>
        <end position="260"/>
    </location>
</feature>
<evidence type="ECO:0000256" key="1">
    <source>
        <dbReference type="ARBA" id="ARBA00022478"/>
    </source>
</evidence>
<sequence length="267" mass="29440">MEPPSSLSSYSSQVRQTGFYPGAVFPNPGQPTVVLPKGLNPKIIKIGQLEFTFQIGNITARTAARLRQILMGEIPIMAIDCVEIYKNTSILQDEILAQRLGLIPLTSSNITWLPFSRGCDCDCPDQLPDCSKCSVILHLRVTGDKQKFPIVEGRRRKFISVTSQNIMPENRSYQIKPVEYRIPDSNGGTIPGAILLARLQEGQELQIRCIAKKGIGADHSKFSSVAGVFFDETETGDIIFTVGITGALSPKEVLEELVRIYSSEKLI</sequence>
<dbReference type="GO" id="GO:0006366">
    <property type="term" value="P:transcription by RNA polymerase II"/>
    <property type="evidence" value="ECO:0007669"/>
    <property type="project" value="TreeGrafter"/>
</dbReference>
<dbReference type="InterPro" id="IPR036603">
    <property type="entry name" value="RBP11-like"/>
</dbReference>
<dbReference type="Pfam" id="PF01000">
    <property type="entry name" value="RNA_pol_A_bac"/>
    <property type="match status" value="1"/>
</dbReference>
<dbReference type="InterPro" id="IPR011263">
    <property type="entry name" value="DNA-dir_RNA_pol_RpoA/D/Rpb3"/>
</dbReference>
<dbReference type="SUPFAM" id="SSF55257">
    <property type="entry name" value="RBP11-like subunits of RNA polymerase"/>
    <property type="match status" value="1"/>
</dbReference>
<dbReference type="SMART" id="SM00662">
    <property type="entry name" value="RPOLD"/>
    <property type="match status" value="1"/>
</dbReference>
<dbReference type="Gene3D" id="2.170.120.12">
    <property type="entry name" value="DNA-directed RNA polymerase, insert domain"/>
    <property type="match status" value="1"/>
</dbReference>
<dbReference type="InterPro" id="IPR050518">
    <property type="entry name" value="Rpo3/RPB3_RNA_Pol_subunit"/>
</dbReference>
<organism evidence="4">
    <name type="scientific">Pithovirus LCPAC201</name>
    <dbReference type="NCBI Taxonomy" id="2506591"/>
    <lineage>
        <taxon>Viruses</taxon>
        <taxon>Pithoviruses</taxon>
    </lineage>
</organism>
<protein>
    <submittedName>
        <fullName evidence="4">RPB3 subunit of eukaryotic RNA polymerase II</fullName>
    </submittedName>
</protein>
<dbReference type="InterPro" id="IPR036643">
    <property type="entry name" value="RNApol_insert_sf"/>
</dbReference>
<dbReference type="PANTHER" id="PTHR11800">
    <property type="entry name" value="DNA-DIRECTED RNA POLYMERASE"/>
    <property type="match status" value="1"/>
</dbReference>
<dbReference type="PANTHER" id="PTHR11800:SF2">
    <property type="entry name" value="DNA-DIRECTED RNA POLYMERASE II SUBUNIT RPB3"/>
    <property type="match status" value="1"/>
</dbReference>
<keyword evidence="1" id="KW-0240">DNA-directed RNA polymerase</keyword>
<evidence type="ECO:0000259" key="3">
    <source>
        <dbReference type="SMART" id="SM00662"/>
    </source>
</evidence>
<keyword evidence="2" id="KW-0804">Transcription</keyword>